<proteinExistence type="predicted"/>
<evidence type="ECO:0000256" key="1">
    <source>
        <dbReference type="SAM" id="MobiDB-lite"/>
    </source>
</evidence>
<name>A0ABY9U6L2_STRVL</name>
<evidence type="ECO:0000313" key="2">
    <source>
        <dbReference type="EMBL" id="WND18498.1"/>
    </source>
</evidence>
<keyword evidence="3" id="KW-1185">Reference proteome</keyword>
<evidence type="ECO:0000313" key="3">
    <source>
        <dbReference type="Proteomes" id="UP001249394"/>
    </source>
</evidence>
<reference evidence="2 3" key="1">
    <citation type="submission" date="2023-09" db="EMBL/GenBank/DDBJ databases">
        <title>The genome sequence of Streptomyces anthocyanicus.</title>
        <authorList>
            <person name="Mo P."/>
        </authorList>
    </citation>
    <scope>NUCLEOTIDE SEQUENCE [LARGE SCALE GENOMIC DNA]</scope>
    <source>
        <strain evidence="2 3">JCM 4387</strain>
    </source>
</reference>
<gene>
    <name evidence="2" type="ORF">RI060_14650</name>
</gene>
<accession>A0ABY9U6L2</accession>
<dbReference type="EMBL" id="CP134213">
    <property type="protein sequence ID" value="WND18498.1"/>
    <property type="molecule type" value="Genomic_DNA"/>
</dbReference>
<protein>
    <submittedName>
        <fullName evidence="2">Uncharacterized protein</fullName>
    </submittedName>
</protein>
<dbReference type="Proteomes" id="UP001249394">
    <property type="component" value="Chromosome"/>
</dbReference>
<sequence>MAAAKGRAKLLPYNNTYEINGRTYRVEDTGTVFPVPGPGLVAMDRIEYAALKEIVRNKGDLSKSQQLQRDPKFVNNPDKVAKAKQVYDGTYK</sequence>
<feature type="region of interest" description="Disordered" evidence="1">
    <location>
        <begin position="59"/>
        <end position="79"/>
    </location>
</feature>
<organism evidence="2 3">
    <name type="scientific">Streptomyces violaceus</name>
    <name type="common">Streptomyces venezuelae</name>
    <dbReference type="NCBI Taxonomy" id="1936"/>
    <lineage>
        <taxon>Bacteria</taxon>
        <taxon>Bacillati</taxon>
        <taxon>Actinomycetota</taxon>
        <taxon>Actinomycetes</taxon>
        <taxon>Kitasatosporales</taxon>
        <taxon>Streptomycetaceae</taxon>
        <taxon>Streptomyces</taxon>
    </lineage>
</organism>